<dbReference type="AlphaFoldDB" id="C6XVE7"/>
<gene>
    <name evidence="1" type="ordered locus">Phep_1804</name>
</gene>
<dbReference type="EMBL" id="CP001681">
    <property type="protein sequence ID" value="ACU04013.1"/>
    <property type="molecule type" value="Genomic_DNA"/>
</dbReference>
<keyword evidence="2" id="KW-1185">Reference proteome</keyword>
<dbReference type="Proteomes" id="UP000000852">
    <property type="component" value="Chromosome"/>
</dbReference>
<reference evidence="1 2" key="1">
    <citation type="journal article" date="2009" name="Stand. Genomic Sci.">
        <title>Complete genome sequence of Pedobacter heparinus type strain (HIM 762-3).</title>
        <authorList>
            <person name="Han C."/>
            <person name="Spring S."/>
            <person name="Lapidus A."/>
            <person name="Del Rio T.G."/>
            <person name="Tice H."/>
            <person name="Copeland A."/>
            <person name="Cheng J.F."/>
            <person name="Lucas S."/>
            <person name="Chen F."/>
            <person name="Nolan M."/>
            <person name="Bruce D."/>
            <person name="Goodwin L."/>
            <person name="Pitluck S."/>
            <person name="Ivanova N."/>
            <person name="Mavromatis K."/>
            <person name="Mikhailova N."/>
            <person name="Pati A."/>
            <person name="Chen A."/>
            <person name="Palaniappan K."/>
            <person name="Land M."/>
            <person name="Hauser L."/>
            <person name="Chang Y.J."/>
            <person name="Jeffries C.C."/>
            <person name="Saunders E."/>
            <person name="Chertkov O."/>
            <person name="Brettin T."/>
            <person name="Goker M."/>
            <person name="Rohde M."/>
            <person name="Bristow J."/>
            <person name="Eisen J.A."/>
            <person name="Markowitz V."/>
            <person name="Hugenholtz P."/>
            <person name="Kyrpides N.C."/>
            <person name="Klenk H.P."/>
            <person name="Detter J.C."/>
        </authorList>
    </citation>
    <scope>NUCLEOTIDE SEQUENCE [LARGE SCALE GENOMIC DNA]</scope>
    <source>
        <strain evidence="2">ATCC 13125 / DSM 2366 / CIP 104194 / JCM 7457 / NBRC 12017 / NCIMB 9290 / NRRL B-14731 / HIM 762-3</strain>
    </source>
</reference>
<dbReference type="STRING" id="485917.Phep_1804"/>
<dbReference type="RefSeq" id="WP_015807627.1">
    <property type="nucleotide sequence ID" value="NC_013061.1"/>
</dbReference>
<evidence type="ECO:0000313" key="2">
    <source>
        <dbReference type="Proteomes" id="UP000000852"/>
    </source>
</evidence>
<sequence length="230" mass="24408">MKYLNVLIVAVLLLAACKKTEFKTTAMGSLKIVNTVSSGAAVRLGATPTLVNNNAAIDFSVYAGNPDIYVWAVGDSLHPIYNSNKMLAVADRDIYTLFLGGSNVAREAILVKENIPVRSDSTAGVRIINLSPGSPDIKVTLSTSVGVSEFGNIAYKQLTEFKSYPALSTNTAYTFQFRNAATNALISSITMSGATLAAFVPRFRNVTLVLRGVVGGSPAAGVTRVNHYPL</sequence>
<dbReference type="PROSITE" id="PS51257">
    <property type="entry name" value="PROKAR_LIPOPROTEIN"/>
    <property type="match status" value="1"/>
</dbReference>
<dbReference type="OrthoDB" id="751045at2"/>
<accession>C6XVE7</accession>
<dbReference type="KEGG" id="phe:Phep_1804"/>
<proteinExistence type="predicted"/>
<name>C6XVE7_PEDHD</name>
<evidence type="ECO:0000313" key="1">
    <source>
        <dbReference type="EMBL" id="ACU04013.1"/>
    </source>
</evidence>
<protein>
    <recommendedName>
        <fullName evidence="3">DUF4397 domain-containing protein</fullName>
    </recommendedName>
</protein>
<dbReference type="HOGENOM" id="CLU_1203900_0_0_10"/>
<organism evidence="1 2">
    <name type="scientific">Pedobacter heparinus (strain ATCC 13125 / DSM 2366 / CIP 104194 / JCM 7457 / NBRC 12017 / NCIMB 9290 / NRRL B-14731 / HIM 762-3)</name>
    <dbReference type="NCBI Taxonomy" id="485917"/>
    <lineage>
        <taxon>Bacteria</taxon>
        <taxon>Pseudomonadati</taxon>
        <taxon>Bacteroidota</taxon>
        <taxon>Sphingobacteriia</taxon>
        <taxon>Sphingobacteriales</taxon>
        <taxon>Sphingobacteriaceae</taxon>
        <taxon>Pedobacter</taxon>
    </lineage>
</organism>
<evidence type="ECO:0008006" key="3">
    <source>
        <dbReference type="Google" id="ProtNLM"/>
    </source>
</evidence>